<dbReference type="GO" id="GO:0016887">
    <property type="term" value="F:ATP hydrolysis activity"/>
    <property type="evidence" value="ECO:0007669"/>
    <property type="project" value="InterPro"/>
</dbReference>
<dbReference type="Gene3D" id="3.40.50.300">
    <property type="entry name" value="P-loop containing nucleotide triphosphate hydrolases"/>
    <property type="match status" value="2"/>
</dbReference>
<evidence type="ECO:0000313" key="5">
    <source>
        <dbReference type="Proteomes" id="UP000033483"/>
    </source>
</evidence>
<dbReference type="EMBL" id="LAEV01002291">
    <property type="protein sequence ID" value="KKA26106.1"/>
    <property type="molecule type" value="Genomic_DNA"/>
</dbReference>
<dbReference type="Pfam" id="PF00005">
    <property type="entry name" value="ABC_tran"/>
    <property type="match status" value="2"/>
</dbReference>
<feature type="domain" description="ABC transporter" evidence="3">
    <location>
        <begin position="26"/>
        <end position="302"/>
    </location>
</feature>
<dbReference type="InterPro" id="IPR003439">
    <property type="entry name" value="ABC_transporter-like_ATP-bd"/>
</dbReference>
<evidence type="ECO:0000313" key="4">
    <source>
        <dbReference type="EMBL" id="KKA26106.1"/>
    </source>
</evidence>
<dbReference type="InterPro" id="IPR027417">
    <property type="entry name" value="P-loop_NTPase"/>
</dbReference>
<keyword evidence="2" id="KW-0067">ATP-binding</keyword>
<dbReference type="Proteomes" id="UP000033483">
    <property type="component" value="Unassembled WGS sequence"/>
</dbReference>
<dbReference type="GO" id="GO:0005739">
    <property type="term" value="C:mitochondrion"/>
    <property type="evidence" value="ECO:0007669"/>
    <property type="project" value="TreeGrafter"/>
</dbReference>
<sequence length="616" mass="67099">MYVYTRRALYFYIKNIKSDLKMRPIIRIANGTFFRHHPASQTLHPNPPLFPSLSFSLPSSSSPPQHWSIIGPSLSGKTTLLQILRGRLLCTPPTARSFPLLSSPAVPERLRSPASAIQYVGFDADPRGNLGQNVTRSAYLSARYESRREDTDFSLRAFLLGNTELSPVAAVHADSAVPPPLFARVVSDLRLDALLDLPVSFLSNGQGRRARIARAVLARPQLLLLDEPFMGLDPPTVAALSPLLQSLAAAAQPRLLLTGRPQDPVPAWITHVMLLDSGCRVVAQGDKDHVLKANLGRDSPSVSVPAMPRTVAAAAPKKAPTQPALVEMRGCKVSYAGKTALGNWPAGLHWTVYAGDRWAIFGPNGSGKTTLVSLLCSDHPQTYSLPIRLFGRARLPEPGSPTPPLTFWDVQARIGHSSPEVHMHMPRRLTLRQVLASAWAATVGVPAVLDGAQRARVDAALRAFEGELNPEAGRGRGREPGGEVSSTDWADRYIFGEVSFSAQRVALLLRAVIKKPEIVVLDEAFSGMDDAVREKCMRLLRNADSQLDADVGVGELNGLEKHQALICISHVPEEVPDSVREWMCLPEASSGKEARFGTLDRALAGDEHKWCEIWGL</sequence>
<name>A0A0F4Z7N3_9PEZI</name>
<dbReference type="SMART" id="SM00382">
    <property type="entry name" value="AAA"/>
    <property type="match status" value="2"/>
</dbReference>
<evidence type="ECO:0000256" key="1">
    <source>
        <dbReference type="ARBA" id="ARBA00022741"/>
    </source>
</evidence>
<dbReference type="GO" id="GO:0005524">
    <property type="term" value="F:ATP binding"/>
    <property type="evidence" value="ECO:0007669"/>
    <property type="project" value="UniProtKB-KW"/>
</dbReference>
<accession>A0A0F4Z7N3</accession>
<dbReference type="InterPro" id="IPR050334">
    <property type="entry name" value="Molybdenum_import_ModC"/>
</dbReference>
<comment type="caution">
    <text evidence="4">The sequence shown here is derived from an EMBL/GenBank/DDBJ whole genome shotgun (WGS) entry which is preliminary data.</text>
</comment>
<dbReference type="InterPro" id="IPR003593">
    <property type="entry name" value="AAA+_ATPase"/>
</dbReference>
<dbReference type="PANTHER" id="PTHR43514:SF4">
    <property type="entry name" value="ABC TRANSPORTER I FAMILY MEMBER 10"/>
    <property type="match status" value="1"/>
</dbReference>
<keyword evidence="5" id="KW-1185">Reference proteome</keyword>
<feature type="domain" description="ABC transporter" evidence="3">
    <location>
        <begin position="328"/>
        <end position="612"/>
    </location>
</feature>
<dbReference type="PANTHER" id="PTHR43514">
    <property type="entry name" value="ABC TRANSPORTER I FAMILY MEMBER 10"/>
    <property type="match status" value="1"/>
</dbReference>
<reference evidence="4 5" key="1">
    <citation type="submission" date="2015-03" db="EMBL/GenBank/DDBJ databases">
        <authorList>
            <person name="Radwan O."/>
            <person name="Al-Naeli F.A."/>
            <person name="Rendon G.A."/>
            <person name="Fields C."/>
        </authorList>
    </citation>
    <scope>NUCLEOTIDE SEQUENCE [LARGE SCALE GENOMIC DNA]</scope>
    <source>
        <strain evidence="4">CR-DP1</strain>
    </source>
</reference>
<dbReference type="PROSITE" id="PS50893">
    <property type="entry name" value="ABC_TRANSPORTER_2"/>
    <property type="match status" value="2"/>
</dbReference>
<evidence type="ECO:0000256" key="2">
    <source>
        <dbReference type="ARBA" id="ARBA00022840"/>
    </source>
</evidence>
<keyword evidence="1" id="KW-0547">Nucleotide-binding</keyword>
<proteinExistence type="predicted"/>
<dbReference type="OrthoDB" id="10255969at2759"/>
<protein>
    <recommendedName>
        <fullName evidence="3">ABC transporter domain-containing protein</fullName>
    </recommendedName>
</protein>
<gene>
    <name evidence="4" type="ORF">TD95_003129</name>
</gene>
<dbReference type="AlphaFoldDB" id="A0A0F4Z7N3"/>
<dbReference type="SUPFAM" id="SSF52540">
    <property type="entry name" value="P-loop containing nucleoside triphosphate hydrolases"/>
    <property type="match status" value="2"/>
</dbReference>
<evidence type="ECO:0000259" key="3">
    <source>
        <dbReference type="PROSITE" id="PS50893"/>
    </source>
</evidence>
<organism evidence="4 5">
    <name type="scientific">Thielaviopsis punctulata</name>
    <dbReference type="NCBI Taxonomy" id="72032"/>
    <lineage>
        <taxon>Eukaryota</taxon>
        <taxon>Fungi</taxon>
        <taxon>Dikarya</taxon>
        <taxon>Ascomycota</taxon>
        <taxon>Pezizomycotina</taxon>
        <taxon>Sordariomycetes</taxon>
        <taxon>Hypocreomycetidae</taxon>
        <taxon>Microascales</taxon>
        <taxon>Ceratocystidaceae</taxon>
        <taxon>Thielaviopsis</taxon>
    </lineage>
</organism>